<dbReference type="CDD" id="cd00067">
    <property type="entry name" value="GAL4"/>
    <property type="match status" value="1"/>
</dbReference>
<feature type="region of interest" description="Disordered" evidence="6">
    <location>
        <begin position="597"/>
        <end position="616"/>
    </location>
</feature>
<dbReference type="PROSITE" id="PS00463">
    <property type="entry name" value="ZN2_CY6_FUNGAL_1"/>
    <property type="match status" value="1"/>
</dbReference>
<evidence type="ECO:0000259" key="7">
    <source>
        <dbReference type="PROSITE" id="PS50048"/>
    </source>
</evidence>
<evidence type="ECO:0000313" key="9">
    <source>
        <dbReference type="Proteomes" id="UP000663131"/>
    </source>
</evidence>
<accession>A0A871R637</accession>
<feature type="compositionally biased region" description="Low complexity" evidence="6">
    <location>
        <begin position="244"/>
        <end position="253"/>
    </location>
</feature>
<feature type="region of interest" description="Disordered" evidence="6">
    <location>
        <begin position="236"/>
        <end position="255"/>
    </location>
</feature>
<evidence type="ECO:0000256" key="2">
    <source>
        <dbReference type="ARBA" id="ARBA00023015"/>
    </source>
</evidence>
<sequence>MPVRSNQMESASASKISNNISRKNASITRNQEHSDMHKNTARKRSKACTNCRKSKVKCVKLDSDAVCRRCRAHGLRCVYEFKIASYKVVGDGSVQSGSSDVWNTPQQISPPLLKSSFSAESKLPLRSLPLPRASSSLVSNLSQPAVNNLNPAIISDFLNSPTKEGIKSIKKNDPIKEWQNSVNGRLEEFDSKLENIMNLLTARKEDILSSNSGNLRVNKREREDTLNLGMISKRSKIQAHTSRSEQSASSFSSENTISTVESDKLLDDIITKDQARDLLDYFNANISTQLFGFNIKDYTVDSVWSTCPLLMATICCISSIHHPLYAHLFTDLESLVRRLSQNVLFKMPKDEMDAFNTVMALCFCGFWFQDHQMFTGLAIQLAKSMRLVSPQCEESKISGSDRVKLWYLLYILDGEQSMVFNRQSIVSDNYEFLNNGKKLLLRLYKENEKRNEHNRNKKVNDSGGKIPSFSTDYSDLRLISQVEYHQAIDSVFGGNAWGLLTPTRFGLPFHTNLELDRWMVQWTVLLSPMKDCSTWSSKSTLIYYNFAKMHINSTIVRRLQIVDSQLPDLNQCNVNEAYESSDDASKEFAGKKGEKVTLNSNGNRIGDTDDSSDDESLEEVARRTDTTYNGIVYTGGSRAESKKFSGDLALSAAETVLKFVLGDAEIVSSLKYAPLHIHIMLYYAALLILRPPAYMAKFQDSNFEQTLESLRLVKNLRLAVINNLPTDREFARRLVDSLSNILKEKYLSVRRQIEKFTGMSDRLDRLENVFVSNDNPTTRKKHIKVIAWPGYDSGHPDLEMTK</sequence>
<evidence type="ECO:0000256" key="5">
    <source>
        <dbReference type="ARBA" id="ARBA00023242"/>
    </source>
</evidence>
<evidence type="ECO:0000256" key="3">
    <source>
        <dbReference type="ARBA" id="ARBA00023125"/>
    </source>
</evidence>
<dbReference type="GO" id="GO:0005634">
    <property type="term" value="C:nucleus"/>
    <property type="evidence" value="ECO:0007669"/>
    <property type="project" value="UniProtKB-SubCell"/>
</dbReference>
<name>A0A871R637_DEKBR</name>
<reference evidence="8" key="1">
    <citation type="submission" date="2020-10" db="EMBL/GenBank/DDBJ databases">
        <authorList>
            <person name="Palmer J.M."/>
        </authorList>
    </citation>
    <scope>NUCLEOTIDE SEQUENCE</scope>
    <source>
        <strain evidence="8">UCD 2041</strain>
    </source>
</reference>
<dbReference type="Gene3D" id="4.10.240.10">
    <property type="entry name" value="Zn(2)-C6 fungal-type DNA-binding domain"/>
    <property type="match status" value="1"/>
</dbReference>
<dbReference type="CDD" id="cd12148">
    <property type="entry name" value="fungal_TF_MHR"/>
    <property type="match status" value="1"/>
</dbReference>
<gene>
    <name evidence="8" type="ORF">BRETT_001061</name>
</gene>
<dbReference type="PANTHER" id="PTHR31845:SF19">
    <property type="entry name" value="TRANSCRIPTION FACTOR DOMAIN-CONTAINING PROTEIN"/>
    <property type="match status" value="1"/>
</dbReference>
<dbReference type="EMBL" id="CP063136">
    <property type="protein sequence ID" value="QOU21339.1"/>
    <property type="molecule type" value="Genomic_DNA"/>
</dbReference>
<dbReference type="InterPro" id="IPR051089">
    <property type="entry name" value="prtT"/>
</dbReference>
<comment type="subcellular location">
    <subcellularLocation>
        <location evidence="1">Nucleus</location>
    </subcellularLocation>
</comment>
<dbReference type="Pfam" id="PF00172">
    <property type="entry name" value="Zn_clus"/>
    <property type="match status" value="1"/>
</dbReference>
<evidence type="ECO:0000256" key="6">
    <source>
        <dbReference type="SAM" id="MobiDB-lite"/>
    </source>
</evidence>
<dbReference type="RefSeq" id="XP_041137832.1">
    <property type="nucleotide sequence ID" value="XM_041279618.1"/>
</dbReference>
<evidence type="ECO:0000256" key="4">
    <source>
        <dbReference type="ARBA" id="ARBA00023163"/>
    </source>
</evidence>
<evidence type="ECO:0000256" key="1">
    <source>
        <dbReference type="ARBA" id="ARBA00004123"/>
    </source>
</evidence>
<feature type="domain" description="Zn(2)-C6 fungal-type" evidence="7">
    <location>
        <begin position="47"/>
        <end position="79"/>
    </location>
</feature>
<dbReference type="OrthoDB" id="4060227at2759"/>
<keyword evidence="5" id="KW-0539">Nucleus</keyword>
<feature type="region of interest" description="Disordered" evidence="6">
    <location>
        <begin position="1"/>
        <end position="46"/>
    </location>
</feature>
<reference evidence="8" key="2">
    <citation type="journal article" name="BMC Genomics">
        <title>New genome assemblies reveal patterns of domestication and adaptation across Brettanomyces (Dekkera) species.</title>
        <authorList>
            <person name="Roach M.J."/>
            <person name="Borneman A.R."/>
        </authorList>
    </citation>
    <scope>NUCLEOTIDE SEQUENCE</scope>
    <source>
        <strain evidence="8">UCD 2041</strain>
    </source>
</reference>
<feature type="compositionally biased region" description="Low complexity" evidence="6">
    <location>
        <begin position="10"/>
        <end position="27"/>
    </location>
</feature>
<dbReference type="SMART" id="SM00066">
    <property type="entry name" value="GAL4"/>
    <property type="match status" value="1"/>
</dbReference>
<dbReference type="PROSITE" id="PS50048">
    <property type="entry name" value="ZN2_CY6_FUNGAL_2"/>
    <property type="match status" value="1"/>
</dbReference>
<proteinExistence type="predicted"/>
<dbReference type="PANTHER" id="PTHR31845">
    <property type="entry name" value="FINGER DOMAIN PROTEIN, PUTATIVE-RELATED"/>
    <property type="match status" value="1"/>
</dbReference>
<organism evidence="8 9">
    <name type="scientific">Dekkera bruxellensis</name>
    <name type="common">Brettanomyces custersii</name>
    <dbReference type="NCBI Taxonomy" id="5007"/>
    <lineage>
        <taxon>Eukaryota</taxon>
        <taxon>Fungi</taxon>
        <taxon>Dikarya</taxon>
        <taxon>Ascomycota</taxon>
        <taxon>Saccharomycotina</taxon>
        <taxon>Pichiomycetes</taxon>
        <taxon>Pichiales</taxon>
        <taxon>Pichiaceae</taxon>
        <taxon>Brettanomyces</taxon>
    </lineage>
</organism>
<dbReference type="GO" id="GO:0000976">
    <property type="term" value="F:transcription cis-regulatory region binding"/>
    <property type="evidence" value="ECO:0007669"/>
    <property type="project" value="TreeGrafter"/>
</dbReference>
<keyword evidence="3" id="KW-0238">DNA-binding</keyword>
<dbReference type="InterPro" id="IPR001138">
    <property type="entry name" value="Zn2Cys6_DnaBD"/>
</dbReference>
<protein>
    <recommendedName>
        <fullName evidence="7">Zn(2)-C6 fungal-type domain-containing protein</fullName>
    </recommendedName>
</protein>
<dbReference type="InterPro" id="IPR036864">
    <property type="entry name" value="Zn2-C6_fun-type_DNA-bd_sf"/>
</dbReference>
<dbReference type="GO" id="GO:0000981">
    <property type="term" value="F:DNA-binding transcription factor activity, RNA polymerase II-specific"/>
    <property type="evidence" value="ECO:0007669"/>
    <property type="project" value="InterPro"/>
</dbReference>
<keyword evidence="2" id="KW-0805">Transcription regulation</keyword>
<dbReference type="KEGG" id="bbrx:BRETT_001061"/>
<dbReference type="Proteomes" id="UP000663131">
    <property type="component" value="Chromosome 8"/>
</dbReference>
<evidence type="ECO:0000313" key="8">
    <source>
        <dbReference type="EMBL" id="QOU21339.1"/>
    </source>
</evidence>
<keyword evidence="4" id="KW-0804">Transcription</keyword>
<dbReference type="GeneID" id="64572986"/>
<dbReference type="AlphaFoldDB" id="A0A871R637"/>
<dbReference type="SUPFAM" id="SSF57701">
    <property type="entry name" value="Zn2/Cys6 DNA-binding domain"/>
    <property type="match status" value="1"/>
</dbReference>
<dbReference type="GO" id="GO:0008270">
    <property type="term" value="F:zinc ion binding"/>
    <property type="evidence" value="ECO:0007669"/>
    <property type="project" value="InterPro"/>
</dbReference>